<reference evidence="1" key="1">
    <citation type="submission" date="2023-01" db="EMBL/GenBank/DDBJ databases">
        <title>Colletotrichum chrysophilum M932 genome sequence.</title>
        <authorList>
            <person name="Baroncelli R."/>
        </authorList>
    </citation>
    <scope>NUCLEOTIDE SEQUENCE</scope>
    <source>
        <strain evidence="1">M932</strain>
    </source>
</reference>
<dbReference type="AlphaFoldDB" id="A0AAD9A1N9"/>
<evidence type="ECO:0000313" key="2">
    <source>
        <dbReference type="Proteomes" id="UP001243330"/>
    </source>
</evidence>
<evidence type="ECO:0000313" key="1">
    <source>
        <dbReference type="EMBL" id="KAK1838945.1"/>
    </source>
</evidence>
<sequence length="210" mass="23361">MPVLVIIHIVATTRLLGDKLPGIFRPCPNAKSEQPPGRSVLQRIVMADVTTDSAPSLCRRDFMHLILNKCFLERHLNPTSHHPRPAVLPDLELQVLIRVHHPRQQGAIDSVTSNILCLDKDTAIARTALWRKLETRSDELGELTIIQGRRCISCRSGECLPFGARAQEPPRPTLPSYSAFRMVKIAEFCCIRDNGCARCGVGQPVDQEGT</sequence>
<dbReference type="EMBL" id="JAQOWY010000742">
    <property type="protein sequence ID" value="KAK1838945.1"/>
    <property type="molecule type" value="Genomic_DNA"/>
</dbReference>
<organism evidence="1 2">
    <name type="scientific">Colletotrichum chrysophilum</name>
    <dbReference type="NCBI Taxonomy" id="1836956"/>
    <lineage>
        <taxon>Eukaryota</taxon>
        <taxon>Fungi</taxon>
        <taxon>Dikarya</taxon>
        <taxon>Ascomycota</taxon>
        <taxon>Pezizomycotina</taxon>
        <taxon>Sordariomycetes</taxon>
        <taxon>Hypocreomycetidae</taxon>
        <taxon>Glomerellales</taxon>
        <taxon>Glomerellaceae</taxon>
        <taxon>Colletotrichum</taxon>
        <taxon>Colletotrichum gloeosporioides species complex</taxon>
    </lineage>
</organism>
<name>A0AAD9A1N9_9PEZI</name>
<proteinExistence type="predicted"/>
<accession>A0AAD9A1N9</accession>
<dbReference type="Proteomes" id="UP001243330">
    <property type="component" value="Unassembled WGS sequence"/>
</dbReference>
<protein>
    <submittedName>
        <fullName evidence="1">Uncharacterized protein</fullName>
    </submittedName>
</protein>
<gene>
    <name evidence="1" type="ORF">CCHR01_18429</name>
</gene>
<comment type="caution">
    <text evidence="1">The sequence shown here is derived from an EMBL/GenBank/DDBJ whole genome shotgun (WGS) entry which is preliminary data.</text>
</comment>
<keyword evidence="2" id="KW-1185">Reference proteome</keyword>